<dbReference type="EMBL" id="CP017758">
    <property type="protein sequence ID" value="AQV97772.1"/>
    <property type="molecule type" value="Genomic_DNA"/>
</dbReference>
<proteinExistence type="predicted"/>
<dbReference type="Pfam" id="PF10734">
    <property type="entry name" value="DUF2523"/>
    <property type="match status" value="1"/>
</dbReference>
<dbReference type="OrthoDB" id="8821024at2"/>
<protein>
    <submittedName>
        <fullName evidence="1">DUF2523 domain-containing protein</fullName>
    </submittedName>
</protein>
<evidence type="ECO:0000313" key="1">
    <source>
        <dbReference type="EMBL" id="AQV97772.1"/>
    </source>
</evidence>
<dbReference type="InterPro" id="IPR019670">
    <property type="entry name" value="DUF2523"/>
</dbReference>
<reference evidence="2" key="1">
    <citation type="submission" date="2017-02" db="EMBL/GenBank/DDBJ databases">
        <title>Complete genome sequence of Cupriavidus necator strain NH9, a 3-chlorobenzoate degrader.</title>
        <authorList>
            <person name="Moriuchi R."/>
            <person name="Dohra H."/>
            <person name="Ogawa N."/>
        </authorList>
    </citation>
    <scope>NUCLEOTIDE SEQUENCE [LARGE SCALE GENOMIC DNA]</scope>
    <source>
        <strain evidence="2">NH9</strain>
    </source>
</reference>
<sequence length="99" mass="10597">MPIWLLAVLGGLAWIVTSLVGRVLLALGLGYVSFTGLSAWVGSVKDLVLQHLFALPPEFVQVMGLVKLDTCVSILFSAISVRLVLEGLSSDTITKMVIK</sequence>
<gene>
    <name evidence="1" type="ORF">BJN34_28300</name>
</gene>
<name>A0A1U9UYM1_CUPNE</name>
<dbReference type="KEGG" id="cuh:BJN34_28300"/>
<dbReference type="AlphaFoldDB" id="A0A1U9UYM1"/>
<organism evidence="1 2">
    <name type="scientific">Cupriavidus necator</name>
    <name type="common">Alcaligenes eutrophus</name>
    <name type="synonym">Ralstonia eutropha</name>
    <dbReference type="NCBI Taxonomy" id="106590"/>
    <lineage>
        <taxon>Bacteria</taxon>
        <taxon>Pseudomonadati</taxon>
        <taxon>Pseudomonadota</taxon>
        <taxon>Betaproteobacteria</taxon>
        <taxon>Burkholderiales</taxon>
        <taxon>Burkholderiaceae</taxon>
        <taxon>Cupriavidus</taxon>
    </lineage>
</organism>
<evidence type="ECO:0000313" key="2">
    <source>
        <dbReference type="Proteomes" id="UP000189627"/>
    </source>
</evidence>
<dbReference type="RefSeq" id="WP_078200110.1">
    <property type="nucleotide sequence ID" value="NZ_CP017758.1"/>
</dbReference>
<dbReference type="Proteomes" id="UP000189627">
    <property type="component" value="Chromosome 2"/>
</dbReference>
<accession>A0A1U9UYM1</accession>